<dbReference type="Proteomes" id="UP000239480">
    <property type="component" value="Unassembled WGS sequence"/>
</dbReference>
<dbReference type="PANTHER" id="PTHR42834:SF1">
    <property type="entry name" value="ENDONUCLEASE_EXONUCLEASE_PHOSPHATASE FAMILY PROTEIN (AFU_ORTHOLOGUE AFUA_3G09210)"/>
    <property type="match status" value="1"/>
</dbReference>
<dbReference type="InterPro" id="IPR047971">
    <property type="entry name" value="ExeM-like"/>
</dbReference>
<keyword evidence="2" id="KW-1185">Reference proteome</keyword>
<dbReference type="RefSeq" id="WP_106203134.1">
    <property type="nucleotide sequence ID" value="NZ_PVTD01000001.1"/>
</dbReference>
<accession>A0A2T0RYV1</accession>
<sequence>MSIIFREDFETDGNGVRYFTATPEFSDGFFDFFLRTDGAGIGSAYEVSGQSGASFFAAQDIDGEGGPGSTMIVFSGIDISGYSDLVFSGLFAEDDSSDGNEDWDADSNVLIEVRIDGGGWVPVLQFAESGGTNSAPGLDTDFDGVADGAALTDVFTAYAAAIGGTGSVLDLRLSIDGLSAGDEDIAFDNLMLSGTPAAPAVLDETFDDASKFTTSVGFFSDGSADYLGLSDGAGGGDFGGDPIPSQRKSYTGNDGAYLTGMDLDGEGATLPITVEWTGLDIAGLQDLVFTGDFAEAFDSPGDIDDSDYIRLVAVIDGGPEQELLDFRGADFTSGDFNGNFRLDTDGDDVGDGAVLSDALTEFAANIAGTGLTLDLRLEVSVNAGDEDFAVDNFRIVGTSGGTVTPAVIADAGDGLLVDENGTLTDSFTLALSTVPGDAVTVTIAGDGQSLVSLDGVNFSETLNVVLSDTDAETVQVRAVDDAIGETIPHLGALSFTVSSADPEYDGLELSDLGVSVQDNDVMKIHTVQGSGAASALDDHVVTVEAIVTSLVKTNSGSVVGYFLQEEDADADGDAATSEGIYVFDFGATVSVGDHLRVTARVDEFNGLTELTSVEETLVLSTGNALPTTSVITIGMSDGFEAYEGMRVELISGSTDPLTVIENFNLGRFGSVVMSEGNQYQPTQLFDAQSQATEVADLAAANAANRITIDDGITSQNPDIYRLIDSGDGTPLEAGDPITEAGPTLRLGAQTETVVGVLDYSFGQFRLNADGPLDTIAGTNEGAREPDVPEVGGELKVASFNVLNYFTTLDQPGAGTGPDGTLDPRGADDAGELVRQTAKIVAALTELDADIIGLQELENNGFGTGSAIATLVDELNTALGAEVYAFVDPGDDFVGTDAIMTGIIYKADSVSLVGADTLTFAEASAATTLAVAEDLNPYASSDDQVADLQRNRPATVATFADEDGSEITVVSNHFKSKGDSNLQDLYLDAVNAGAPQGLIDALLADPNYDQGDGQGFWNGVRTDAALELAGWLETNPTGAADPGNIIALGDLNAYAMEDPVQALLGAGYTDLAAAFIGEDAYSFVFNGQRGTLDYGLASGGILDNITGVAEWHINADEPGLLGYDTSFNNPAFYNDDLFAASDHDPMVIGVELDDPTIAARLDFVDGHRWGAKAVYSVDGEEVGARHLGLVQGRINVNKAGIRIDAEDGKRWTPDLLSTLGDGLSVANPTGWCWWKDTSVDNSESVSFSLRDRGGLGDALEVAFEFVDISGPGDVTLEFYQGRALVEVAELNIVDGGVSHDLAGNTSFDKVALSVENGTELEISAVEFGRLVEQDYFGV</sequence>
<dbReference type="SUPFAM" id="SSF56219">
    <property type="entry name" value="DNase I-like"/>
    <property type="match status" value="1"/>
</dbReference>
<proteinExistence type="predicted"/>
<comment type="caution">
    <text evidence="1">The sequence shown here is derived from an EMBL/GenBank/DDBJ whole genome shotgun (WGS) entry which is preliminary data.</text>
</comment>
<evidence type="ECO:0000313" key="1">
    <source>
        <dbReference type="EMBL" id="PRY26354.1"/>
    </source>
</evidence>
<evidence type="ECO:0000313" key="2">
    <source>
        <dbReference type="Proteomes" id="UP000239480"/>
    </source>
</evidence>
<gene>
    <name evidence="1" type="ORF">CLV78_101449</name>
</gene>
<dbReference type="Gene3D" id="3.60.10.10">
    <property type="entry name" value="Endonuclease/exonuclease/phosphatase"/>
    <property type="match status" value="1"/>
</dbReference>
<dbReference type="EMBL" id="PVTD01000001">
    <property type="protein sequence ID" value="PRY26354.1"/>
    <property type="molecule type" value="Genomic_DNA"/>
</dbReference>
<dbReference type="CDD" id="cd04486">
    <property type="entry name" value="YhcR_OBF_like"/>
    <property type="match status" value="1"/>
</dbReference>
<protein>
    <recommendedName>
        <fullName evidence="3">Extracellular nuclease</fullName>
    </recommendedName>
</protein>
<evidence type="ECO:0008006" key="3">
    <source>
        <dbReference type="Google" id="ProtNLM"/>
    </source>
</evidence>
<dbReference type="PANTHER" id="PTHR42834">
    <property type="entry name" value="ENDONUCLEASE/EXONUCLEASE/PHOSPHATASE FAMILY PROTEIN (AFU_ORTHOLOGUE AFUA_3G09210)"/>
    <property type="match status" value="1"/>
</dbReference>
<dbReference type="InterPro" id="IPR036691">
    <property type="entry name" value="Endo/exonu/phosph_ase_sf"/>
</dbReference>
<dbReference type="OrthoDB" id="9773411at2"/>
<organism evidence="1 2">
    <name type="scientific">Aliiruegeria haliotis</name>
    <dbReference type="NCBI Taxonomy" id="1280846"/>
    <lineage>
        <taxon>Bacteria</taxon>
        <taxon>Pseudomonadati</taxon>
        <taxon>Pseudomonadota</taxon>
        <taxon>Alphaproteobacteria</taxon>
        <taxon>Rhodobacterales</taxon>
        <taxon>Roseobacteraceae</taxon>
        <taxon>Aliiruegeria</taxon>
    </lineage>
</organism>
<reference evidence="1 2" key="1">
    <citation type="submission" date="2018-03" db="EMBL/GenBank/DDBJ databases">
        <title>Genomic Encyclopedia of Archaeal and Bacterial Type Strains, Phase II (KMG-II): from individual species to whole genera.</title>
        <authorList>
            <person name="Goeker M."/>
        </authorList>
    </citation>
    <scope>NUCLEOTIDE SEQUENCE [LARGE SCALE GENOMIC DNA]</scope>
    <source>
        <strain evidence="1 2">DSM 29328</strain>
    </source>
</reference>
<name>A0A2T0RYV1_9RHOB</name>
<dbReference type="NCBIfam" id="NF033681">
    <property type="entry name" value="ExeM_NucH_DNase"/>
    <property type="match status" value="1"/>
</dbReference>